<feature type="region of interest" description="Disordered" evidence="7">
    <location>
        <begin position="35"/>
        <end position="150"/>
    </location>
</feature>
<dbReference type="PANTHER" id="PTHR45870">
    <property type="entry name" value="TUBULIN MONOGLYCYLASE TTLL3"/>
    <property type="match status" value="1"/>
</dbReference>
<keyword evidence="3" id="KW-0436">Ligase</keyword>
<keyword evidence="5" id="KW-0067">ATP-binding</keyword>
<comment type="caution">
    <text evidence="9">The sequence shown here is derived from an EMBL/GenBank/DDBJ whole genome shotgun (WGS) entry which is preliminary data.</text>
</comment>
<evidence type="ECO:0000256" key="7">
    <source>
        <dbReference type="SAM" id="MobiDB-lite"/>
    </source>
</evidence>
<dbReference type="InterPro" id="IPR051437">
    <property type="entry name" value="TTLL_monoglycylase"/>
</dbReference>
<dbReference type="PROSITE" id="PS51221">
    <property type="entry name" value="TTL"/>
    <property type="match status" value="1"/>
</dbReference>
<evidence type="ECO:0000256" key="4">
    <source>
        <dbReference type="ARBA" id="ARBA00022741"/>
    </source>
</evidence>
<dbReference type="GO" id="GO:0015630">
    <property type="term" value="C:microtubule cytoskeleton"/>
    <property type="evidence" value="ECO:0007669"/>
    <property type="project" value="TreeGrafter"/>
</dbReference>
<dbReference type="EMBL" id="CAJNNV010030558">
    <property type="protein sequence ID" value="CAE8632927.1"/>
    <property type="molecule type" value="Genomic_DNA"/>
</dbReference>
<feature type="region of interest" description="Disordered" evidence="7">
    <location>
        <begin position="1439"/>
        <end position="1461"/>
    </location>
</feature>
<sequence length="1834" mass="201111">MLQPEVSRGSEFHQSSTGQAGCSIILVTEQLPGTIFASDQPRRRPPSAGRSGARDTMSGRLTLAARPKSANRNNLFSTTVTTLATPVRQRPSSASAQRASLSASASVESLAGGQPSEEQSQPPPSPAGSSRPARPRSAPAGRREQGQLESLELVLRRRDIPKQEMVAEYLRRSRQFEQVDAAAVREKVFLFDGPDEHIRQALLQRDPPWAENKVPSSQLWDFKWSVTDAEHEYRDLQDCVLFNHFQNNRELTTKVGLANSLRMLAVDEQVDIDAFFPRCYDMSATSEREDFILDYRRCAALNVVKQHVRLKSTALSGLGGGSYVCDLDVLRTAVRALQLWLKDLDGSYFDDELAGVPREQPLSRQDWDALVLYSEVSDALLCSLLQEDGERRRERNRGYSASGTAILPPQHGGSPPRPKSTQRSSDVRAWPELCKHVWLQSPPDQLEEAAKAALTALEAWPQIGTQGPMNVWVVKPGTSSKGSGVVCMQSLPEVLHHCKTASNRIVQKYVELPLLLYGGRKFDIRQWVLVRSFEPLKAYMFSSCYLRFCNEPYDLGDLANRQRHISNWAVNRHGKHVAEGAVASLDELIEVLQQITGQGRYWEEKLAPQLQHTILSCLKAVRHKVVQRSACFELYGFDFLIGEDLKPWLLEVNLSPACESRTRFLSAMLERMSTRLLQVVIDGKLEPDGIEPDWICISDEALDQLVGFGAEDPSPVAGAPGVEPSAAALPASAPSAPSAIGPLVGKPLNLRAERRFEEAWRRQGAQALISRVARGFLCRGEARRRRRTRAAKILQRPARVWLARRCLARLRAECGAREVQRYCRRYLAAAQLRRASWSRAATRLQQTWRGKLGRRRAVARRRHLSAVRLQRQCRGWAVRRRLRAQSRLVRWWRQLHAGRLAAVTAMQAALRTVLAQRRLVYLARHVQKPARLLGMALGVARWRRQAALARASGAAIALQRRWRGCCARHKTSLRRLLRLVSRSWRSHTSRSCLAAVAIQSVRRSQLARRLAGLRRAAVREVNVAWRVHQARCRLQALRWEAIAVRLQGLMRRALASRSRAQVLRGAVAIQAGWRGLEGRRRAGSLRRFQERKHKWLATSAASIAASAAAAEREMAAAEAARAKAKAVQAVEAATKAKAKAAQAAEAAARAKAALAAEAGRVTPAVGEPAAAAAAPDVWAANTSKAANATKKATADCQTGEQESDASVLRQAVDVGDVHSSIAADEGSDHRHADAGVRSATSKVACTVTPAQDRPVHHDINSNNHNTINNSSPAFHGSSASQTAVQLNACEQVGNECQKVGVTASETSVKVVLRGERSQKSLQHQEQQLQHEYRQQHQQQYQQQYQQQHQQQQQHQHRHHGHNQQKRSHRRQEQTCQLPQKQLLETKPQQQTTSHERHQSLQEPLQPELNLLTATSVSSGLATAALEEVAWVFLQGGRERPARSSWKVPSSRSSDELPDDRSRCAGAEQLDREDQVSLPEACSEKEHRFLQASWVPTPRVAEQTPVMPSCPPHPSARPIPIPLVEDSQPALSHRGAGFTKACESHQTWEHPGDEGTFGFSASDAAAAALKDLRNARGVAGLSEAASAAAATAAAAAATCGSGGGQRIQTDSDACWSSHGSDVDATLVYLGRSFSAPALGPRRPWNGSVSEAAGGPQSGGSALRAARQIRSSASVTILVSDAPDATSNYASRQPPKERPPLPSRRPLGPGGHKCGGNFAAQPAGGASSAAGQRARSASGSDGDDWWLRFRSPETQAGAGGCPPSKPSGQSRPQRPRSAIARIPTGEERLQISTYLLAPGISAASARSAAARRRSQSAMPETNRAVVSQPCFTFSDR</sequence>
<feature type="compositionally biased region" description="Basic and acidic residues" evidence="7">
    <location>
        <begin position="1452"/>
        <end position="1461"/>
    </location>
</feature>
<feature type="region of interest" description="Disordered" evidence="7">
    <location>
        <begin position="392"/>
        <end position="425"/>
    </location>
</feature>
<accession>A0A813JKZ5</accession>
<evidence type="ECO:0000256" key="1">
    <source>
        <dbReference type="ARBA" id="ARBA00004496"/>
    </source>
</evidence>
<evidence type="ECO:0000256" key="2">
    <source>
        <dbReference type="ARBA" id="ARBA00022490"/>
    </source>
</evidence>
<dbReference type="GO" id="GO:0005737">
    <property type="term" value="C:cytoplasm"/>
    <property type="evidence" value="ECO:0007669"/>
    <property type="project" value="UniProtKB-SubCell"/>
</dbReference>
<protein>
    <recommendedName>
        <fullName evidence="12">Tubulin--tyrosine ligase-like protein 9</fullName>
    </recommendedName>
</protein>
<dbReference type="Proteomes" id="UP000626109">
    <property type="component" value="Unassembled WGS sequence"/>
</dbReference>
<feature type="region of interest" description="Disordered" evidence="7">
    <location>
        <begin position="1385"/>
        <end position="1404"/>
    </location>
</feature>
<dbReference type="PANTHER" id="PTHR45870:SF2">
    <property type="entry name" value="TUBULIN MONOGLYCYLASE TTLL3"/>
    <property type="match status" value="1"/>
</dbReference>
<evidence type="ECO:0000256" key="3">
    <source>
        <dbReference type="ARBA" id="ARBA00022598"/>
    </source>
</evidence>
<evidence type="ECO:0000313" key="8">
    <source>
        <dbReference type="EMBL" id="CAE8632927.1"/>
    </source>
</evidence>
<evidence type="ECO:0000313" key="11">
    <source>
        <dbReference type="Proteomes" id="UP000654075"/>
    </source>
</evidence>
<feature type="region of interest" description="Disordered" evidence="7">
    <location>
        <begin position="1220"/>
        <end position="1277"/>
    </location>
</feature>
<dbReference type="OrthoDB" id="202825at2759"/>
<evidence type="ECO:0008006" key="12">
    <source>
        <dbReference type="Google" id="ProtNLM"/>
    </source>
</evidence>
<dbReference type="GO" id="GO:0005524">
    <property type="term" value="F:ATP binding"/>
    <property type="evidence" value="ECO:0007669"/>
    <property type="project" value="UniProtKB-KW"/>
</dbReference>
<evidence type="ECO:0000256" key="6">
    <source>
        <dbReference type="SAM" id="Coils"/>
    </source>
</evidence>
<comment type="subcellular location">
    <subcellularLocation>
        <location evidence="1">Cytoplasm</location>
    </subcellularLocation>
</comment>
<feature type="compositionally biased region" description="Polar residues" evidence="7">
    <location>
        <begin position="70"/>
        <end position="84"/>
    </location>
</feature>
<reference evidence="9" key="1">
    <citation type="submission" date="2021-02" db="EMBL/GenBank/DDBJ databases">
        <authorList>
            <person name="Dougan E. K."/>
            <person name="Rhodes N."/>
            <person name="Thang M."/>
            <person name="Chan C."/>
        </authorList>
    </citation>
    <scope>NUCLEOTIDE SEQUENCE</scope>
</reference>
<evidence type="ECO:0000313" key="10">
    <source>
        <dbReference type="Proteomes" id="UP000626109"/>
    </source>
</evidence>
<feature type="region of interest" description="Disordered" evidence="7">
    <location>
        <begin position="1638"/>
        <end position="1664"/>
    </location>
</feature>
<keyword evidence="6" id="KW-0175">Coiled coil</keyword>
<feature type="compositionally biased region" description="Low complexity" evidence="7">
    <location>
        <begin position="1335"/>
        <end position="1353"/>
    </location>
</feature>
<feature type="region of interest" description="Disordered" evidence="7">
    <location>
        <begin position="1682"/>
        <end position="1783"/>
    </location>
</feature>
<dbReference type="EMBL" id="CAJNNW010025762">
    <property type="protein sequence ID" value="CAE8679402.1"/>
    <property type="molecule type" value="Genomic_DNA"/>
</dbReference>
<feature type="compositionally biased region" description="Basic residues" evidence="7">
    <location>
        <begin position="1354"/>
        <end position="1369"/>
    </location>
</feature>
<feature type="region of interest" description="Disordered" evidence="7">
    <location>
        <begin position="1321"/>
        <end position="1374"/>
    </location>
</feature>
<dbReference type="Proteomes" id="UP000654075">
    <property type="component" value="Unassembled WGS sequence"/>
</dbReference>
<keyword evidence="2" id="KW-0963">Cytoplasm</keyword>
<dbReference type="SUPFAM" id="SSF56059">
    <property type="entry name" value="Glutathione synthetase ATP-binding domain-like"/>
    <property type="match status" value="1"/>
</dbReference>
<dbReference type="Gene3D" id="3.30.470.20">
    <property type="entry name" value="ATP-grasp fold, B domain"/>
    <property type="match status" value="1"/>
</dbReference>
<organism evidence="9 10">
    <name type="scientific">Polarella glacialis</name>
    <name type="common">Dinoflagellate</name>
    <dbReference type="NCBI Taxonomy" id="89957"/>
    <lineage>
        <taxon>Eukaryota</taxon>
        <taxon>Sar</taxon>
        <taxon>Alveolata</taxon>
        <taxon>Dinophyceae</taxon>
        <taxon>Suessiales</taxon>
        <taxon>Suessiaceae</taxon>
        <taxon>Polarella</taxon>
    </lineage>
</organism>
<evidence type="ECO:0000313" key="9">
    <source>
        <dbReference type="EMBL" id="CAE8679402.1"/>
    </source>
</evidence>
<gene>
    <name evidence="8" type="ORF">PGLA1383_LOCUS48850</name>
    <name evidence="9" type="ORF">PGLA2088_LOCUS21343</name>
</gene>
<keyword evidence="11" id="KW-1185">Reference proteome</keyword>
<dbReference type="Gene3D" id="1.20.5.190">
    <property type="match status" value="1"/>
</dbReference>
<dbReference type="InterPro" id="IPR004344">
    <property type="entry name" value="TTL/TTLL_fam"/>
</dbReference>
<dbReference type="InterPro" id="IPR000048">
    <property type="entry name" value="IQ_motif_EF-hand-BS"/>
</dbReference>
<dbReference type="SMART" id="SM00015">
    <property type="entry name" value="IQ"/>
    <property type="match status" value="7"/>
</dbReference>
<name>A0A813JKZ5_POLGL</name>
<feature type="compositionally biased region" description="Low complexity" evidence="7">
    <location>
        <begin position="1717"/>
        <end position="1738"/>
    </location>
</feature>
<evidence type="ECO:0000256" key="5">
    <source>
        <dbReference type="ARBA" id="ARBA00022840"/>
    </source>
</evidence>
<feature type="compositionally biased region" description="Low complexity" evidence="7">
    <location>
        <begin position="1260"/>
        <end position="1271"/>
    </location>
</feature>
<feature type="compositionally biased region" description="Low complexity" evidence="7">
    <location>
        <begin position="92"/>
        <end position="120"/>
    </location>
</feature>
<dbReference type="Pfam" id="PF03133">
    <property type="entry name" value="TTL"/>
    <property type="match status" value="1"/>
</dbReference>
<dbReference type="PROSITE" id="PS50096">
    <property type="entry name" value="IQ"/>
    <property type="match status" value="4"/>
</dbReference>
<keyword evidence="4" id="KW-0547">Nucleotide-binding</keyword>
<feature type="coiled-coil region" evidence="6">
    <location>
        <begin position="1100"/>
        <end position="1127"/>
    </location>
</feature>
<dbReference type="GO" id="GO:0070736">
    <property type="term" value="F:protein-glycine ligase activity, initiating"/>
    <property type="evidence" value="ECO:0007669"/>
    <property type="project" value="TreeGrafter"/>
</dbReference>
<proteinExistence type="predicted"/>
<feature type="compositionally biased region" description="Low complexity" evidence="7">
    <location>
        <begin position="127"/>
        <end position="140"/>
    </location>
</feature>